<name>A0AAV3Q6E1_LITER</name>
<organism evidence="2 3">
    <name type="scientific">Lithospermum erythrorhizon</name>
    <name type="common">Purple gromwell</name>
    <name type="synonym">Lithospermum officinale var. erythrorhizon</name>
    <dbReference type="NCBI Taxonomy" id="34254"/>
    <lineage>
        <taxon>Eukaryota</taxon>
        <taxon>Viridiplantae</taxon>
        <taxon>Streptophyta</taxon>
        <taxon>Embryophyta</taxon>
        <taxon>Tracheophyta</taxon>
        <taxon>Spermatophyta</taxon>
        <taxon>Magnoliopsida</taxon>
        <taxon>eudicotyledons</taxon>
        <taxon>Gunneridae</taxon>
        <taxon>Pentapetalae</taxon>
        <taxon>asterids</taxon>
        <taxon>lamiids</taxon>
        <taxon>Boraginales</taxon>
        <taxon>Boraginaceae</taxon>
        <taxon>Boraginoideae</taxon>
        <taxon>Lithospermeae</taxon>
        <taxon>Lithospermum</taxon>
    </lineage>
</organism>
<proteinExistence type="predicted"/>
<evidence type="ECO:0000256" key="1">
    <source>
        <dbReference type="SAM" id="MobiDB-lite"/>
    </source>
</evidence>
<feature type="region of interest" description="Disordered" evidence="1">
    <location>
        <begin position="44"/>
        <end position="104"/>
    </location>
</feature>
<feature type="compositionally biased region" description="Basic and acidic residues" evidence="1">
    <location>
        <begin position="48"/>
        <end position="69"/>
    </location>
</feature>
<protein>
    <submittedName>
        <fullName evidence="2">Uncharacterized protein</fullName>
    </submittedName>
</protein>
<dbReference type="AlphaFoldDB" id="A0AAV3Q6E1"/>
<gene>
    <name evidence="2" type="ORF">LIER_16261</name>
</gene>
<reference evidence="2 3" key="1">
    <citation type="submission" date="2024-01" db="EMBL/GenBank/DDBJ databases">
        <title>The complete chloroplast genome sequence of Lithospermum erythrorhizon: insights into the phylogenetic relationship among Boraginaceae species and the maternal lineages of purple gromwells.</title>
        <authorList>
            <person name="Okada T."/>
            <person name="Watanabe K."/>
        </authorList>
    </citation>
    <scope>NUCLEOTIDE SEQUENCE [LARGE SCALE GENOMIC DNA]</scope>
</reference>
<sequence>MEAPHLLLQCFHLEALLGQRLAQDPILVVQGSVAIRQGTGSRGILGREMGKDLGTSEKKQTSRYRRGERSSCMAMSEESAGDTRPTLGLVEDGEVGGEAEREATYTPPADFSLFREGDTLLEVRLVRAMLMGEEFL</sequence>
<dbReference type="Proteomes" id="UP001454036">
    <property type="component" value="Unassembled WGS sequence"/>
</dbReference>
<dbReference type="EMBL" id="BAABME010003620">
    <property type="protein sequence ID" value="GAA0159505.1"/>
    <property type="molecule type" value="Genomic_DNA"/>
</dbReference>
<keyword evidence="3" id="KW-1185">Reference proteome</keyword>
<comment type="caution">
    <text evidence="2">The sequence shown here is derived from an EMBL/GenBank/DDBJ whole genome shotgun (WGS) entry which is preliminary data.</text>
</comment>
<evidence type="ECO:0000313" key="3">
    <source>
        <dbReference type="Proteomes" id="UP001454036"/>
    </source>
</evidence>
<evidence type="ECO:0000313" key="2">
    <source>
        <dbReference type="EMBL" id="GAA0159505.1"/>
    </source>
</evidence>
<accession>A0AAV3Q6E1</accession>